<dbReference type="PANTHER" id="PTHR37533:SF2">
    <property type="entry name" value="FLAGELLAR HOOK-LENGTH CONTROL PROTEIN"/>
    <property type="match status" value="1"/>
</dbReference>
<feature type="domain" description="Flagellar hook-length control protein-like C-terminal" evidence="2">
    <location>
        <begin position="390"/>
        <end position="472"/>
    </location>
</feature>
<dbReference type="PANTHER" id="PTHR37533">
    <property type="entry name" value="FLAGELLAR HOOK-LENGTH CONTROL PROTEIN"/>
    <property type="match status" value="1"/>
</dbReference>
<feature type="compositionally biased region" description="Gly residues" evidence="1">
    <location>
        <begin position="474"/>
        <end position="483"/>
    </location>
</feature>
<evidence type="ECO:0000313" key="4">
    <source>
        <dbReference type="Proteomes" id="UP000247584"/>
    </source>
</evidence>
<keyword evidence="3" id="KW-0969">Cilium</keyword>
<dbReference type="InterPro" id="IPR038610">
    <property type="entry name" value="FliK-like_C_sf"/>
</dbReference>
<feature type="region of interest" description="Disordered" evidence="1">
    <location>
        <begin position="463"/>
        <end position="514"/>
    </location>
</feature>
<feature type="region of interest" description="Disordered" evidence="1">
    <location>
        <begin position="161"/>
        <end position="228"/>
    </location>
</feature>
<dbReference type="Gene3D" id="3.30.750.140">
    <property type="match status" value="1"/>
</dbReference>
<proteinExistence type="predicted"/>
<evidence type="ECO:0000259" key="2">
    <source>
        <dbReference type="Pfam" id="PF02120"/>
    </source>
</evidence>
<dbReference type="InterPro" id="IPR052563">
    <property type="entry name" value="FliK"/>
</dbReference>
<reference evidence="3 4" key="1">
    <citation type="submission" date="2018-06" db="EMBL/GenBank/DDBJ databases">
        <title>Genomic Encyclopedia of Type Strains, Phase III (KMG-III): the genomes of soil and plant-associated and newly described type strains.</title>
        <authorList>
            <person name="Whitman W."/>
        </authorList>
    </citation>
    <scope>NUCLEOTIDE SEQUENCE [LARGE SCALE GENOMIC DNA]</scope>
    <source>
        <strain evidence="3 4">JC5</strain>
    </source>
</reference>
<protein>
    <submittedName>
        <fullName evidence="3">Flagellar hook-length control protein FliK</fullName>
    </submittedName>
</protein>
<keyword evidence="3" id="KW-0966">Cell projection</keyword>
<dbReference type="CDD" id="cd17470">
    <property type="entry name" value="T3SS_Flik_C"/>
    <property type="match status" value="1"/>
</dbReference>
<dbReference type="Proteomes" id="UP000247584">
    <property type="component" value="Unassembled WGS sequence"/>
</dbReference>
<feature type="compositionally biased region" description="Polar residues" evidence="1">
    <location>
        <begin position="495"/>
        <end position="507"/>
    </location>
</feature>
<dbReference type="RefSeq" id="WP_101056068.1">
    <property type="nucleotide sequence ID" value="NZ_BMXX01000033.1"/>
</dbReference>
<name>A0ABX5PLX4_9GAMM</name>
<keyword evidence="4" id="KW-1185">Reference proteome</keyword>
<feature type="compositionally biased region" description="Basic and acidic residues" evidence="1">
    <location>
        <begin position="170"/>
        <end position="187"/>
    </location>
</feature>
<evidence type="ECO:0000313" key="3">
    <source>
        <dbReference type="EMBL" id="PYE57605.1"/>
    </source>
</evidence>
<evidence type="ECO:0000256" key="1">
    <source>
        <dbReference type="SAM" id="MobiDB-lite"/>
    </source>
</evidence>
<sequence>MQQLSNILFGNAGSKGVAATDALQSTDNEAFSAAYQEAQTKFSFDSQGVKPTFPGGSLDSENFHAKQAVDVSLILGQIAMGKNLPSEDGTMVNTMATNMATEVDEQSLLTQIAALTGLKEDEIKAMSPEEQIQLLENLKQSGVELGIVAIDSPEGAELITADESDESEQDSAKLTDTDQEAASKGDSEAEDETLDAPLLALDKTVTADKAKSQQGEQQMGWADADKSARKAATQDGMAAVAREAVLNAAEEKSDKILAQSAIADKAKTDTAGKLDAAVATAATSVGADGKSDKATAKDVLAGVLKAEAKGVQSAAEVRSPVSDAIHQALKGDAASTQTDISPFQQQLHQQGLQPPLRGEMAQYQLSLRQGMEQSLQTADMVQRFAPVMRQQLITMVSNGVQQAEIRLDPPELGAMMVRVQVHGDQTQVQFHVTQPQTRDMLEQAMPRLREMLQEQGMNLADSHISQGGREQGEQQGGNGGGFAQEGANGEISAEETAQSTNHTTSYGSGIDYYA</sequence>
<dbReference type="EMBL" id="QJSY01000020">
    <property type="protein sequence ID" value="PYE57605.1"/>
    <property type="molecule type" value="Genomic_DNA"/>
</dbReference>
<dbReference type="Pfam" id="PF02120">
    <property type="entry name" value="Flg_hook"/>
    <property type="match status" value="1"/>
</dbReference>
<dbReference type="InterPro" id="IPR021136">
    <property type="entry name" value="Flagellar_hook_control-like_C"/>
</dbReference>
<comment type="caution">
    <text evidence="3">The sequence shown here is derived from an EMBL/GenBank/DDBJ whole genome shotgun (WGS) entry which is preliminary data.</text>
</comment>
<keyword evidence="3" id="KW-0282">Flagellum</keyword>
<accession>A0ABX5PLX4</accession>
<organism evidence="3 4">
    <name type="scientific">Shewanella chilikensis</name>
    <dbReference type="NCBI Taxonomy" id="558541"/>
    <lineage>
        <taxon>Bacteria</taxon>
        <taxon>Pseudomonadati</taxon>
        <taxon>Pseudomonadota</taxon>
        <taxon>Gammaproteobacteria</taxon>
        <taxon>Alteromonadales</taxon>
        <taxon>Shewanellaceae</taxon>
        <taxon>Shewanella</taxon>
    </lineage>
</organism>
<gene>
    <name evidence="3" type="ORF">C8J23_12056</name>
</gene>